<dbReference type="Pfam" id="PF13581">
    <property type="entry name" value="HATPase_c_2"/>
    <property type="match status" value="1"/>
</dbReference>
<dbReference type="InterPro" id="IPR036890">
    <property type="entry name" value="HATPase_C_sf"/>
</dbReference>
<organism evidence="3 4">
    <name type="scientific">Candidatus Ozemobacter sibiricus</name>
    <dbReference type="NCBI Taxonomy" id="2268124"/>
    <lineage>
        <taxon>Bacteria</taxon>
        <taxon>Candidatus Ozemobacteria</taxon>
        <taxon>Candidatus Ozemobacterales</taxon>
        <taxon>Candidatus Ozemobacteraceae</taxon>
        <taxon>Candidatus Ozemobacter</taxon>
    </lineage>
</organism>
<dbReference type="CDD" id="cd16936">
    <property type="entry name" value="HATPase_RsbW-like"/>
    <property type="match status" value="1"/>
</dbReference>
<proteinExistence type="predicted"/>
<comment type="caution">
    <text evidence="3">The sequence shown here is derived from an EMBL/GenBank/DDBJ whole genome shotgun (WGS) entry which is preliminary data.</text>
</comment>
<dbReference type="InterPro" id="IPR050267">
    <property type="entry name" value="Anti-sigma-factor_SerPK"/>
</dbReference>
<dbReference type="EMBL" id="QOQW01000020">
    <property type="protein sequence ID" value="RCK78654.1"/>
    <property type="molecule type" value="Genomic_DNA"/>
</dbReference>
<dbReference type="Gene3D" id="3.30.565.10">
    <property type="entry name" value="Histidine kinase-like ATPase, C-terminal domain"/>
    <property type="match status" value="1"/>
</dbReference>
<dbReference type="Proteomes" id="UP000252355">
    <property type="component" value="Unassembled WGS sequence"/>
</dbReference>
<dbReference type="AlphaFoldDB" id="A0A367ZKN0"/>
<evidence type="ECO:0000313" key="3">
    <source>
        <dbReference type="EMBL" id="RCK78654.1"/>
    </source>
</evidence>
<protein>
    <submittedName>
        <fullName evidence="3">Serine-protein kinase RsbW</fullName>
    </submittedName>
</protein>
<dbReference type="SUPFAM" id="SSF55874">
    <property type="entry name" value="ATPase domain of HSP90 chaperone/DNA topoisomerase II/histidine kinase"/>
    <property type="match status" value="1"/>
</dbReference>
<evidence type="ECO:0000313" key="4">
    <source>
        <dbReference type="Proteomes" id="UP000252355"/>
    </source>
</evidence>
<sequence length="117" mass="13034">MLNDIQLAVTEACTNVIKHAFHHDPTRKYGLQVQVTADRYLIQVIYHDPTFDPATIPVPDLQHAREGGLGVFLIRHIMDEVEYLVDAATGTVTLRMVKFLAAPDDPGGQGENRNPSR</sequence>
<dbReference type="PANTHER" id="PTHR35526">
    <property type="entry name" value="ANTI-SIGMA-F FACTOR RSBW-RELATED"/>
    <property type="match status" value="1"/>
</dbReference>
<evidence type="ECO:0000256" key="1">
    <source>
        <dbReference type="ARBA" id="ARBA00022527"/>
    </source>
</evidence>
<dbReference type="InterPro" id="IPR003594">
    <property type="entry name" value="HATPase_dom"/>
</dbReference>
<evidence type="ECO:0000259" key="2">
    <source>
        <dbReference type="Pfam" id="PF13581"/>
    </source>
</evidence>
<reference evidence="3 4" key="1">
    <citation type="submission" date="2018-05" db="EMBL/GenBank/DDBJ databases">
        <title>A metagenomic window into the 2 km-deep terrestrial subsurface aquifer revealed taxonomically and functionally diverse microbial community comprising novel uncultured bacterial lineages.</title>
        <authorList>
            <person name="Kadnikov V.V."/>
            <person name="Mardanov A.V."/>
            <person name="Beletsky A.V."/>
            <person name="Banks D."/>
            <person name="Pimenov N.V."/>
            <person name="Frank Y.A."/>
            <person name="Karnachuk O.V."/>
            <person name="Ravin N.V."/>
        </authorList>
    </citation>
    <scope>NUCLEOTIDE SEQUENCE [LARGE SCALE GENOMIC DNA]</scope>
    <source>
        <strain evidence="3">BY5</strain>
    </source>
</reference>
<feature type="domain" description="Histidine kinase/HSP90-like ATPase" evidence="2">
    <location>
        <begin position="2"/>
        <end position="95"/>
    </location>
</feature>
<keyword evidence="3" id="KW-0418">Kinase</keyword>
<keyword evidence="3" id="KW-0808">Transferase</keyword>
<name>A0A367ZKN0_9BACT</name>
<accession>A0A367ZKN0</accession>
<keyword evidence="1" id="KW-0723">Serine/threonine-protein kinase</keyword>
<gene>
    <name evidence="3" type="ORF">OZSIB_1181</name>
</gene>
<dbReference type="PANTHER" id="PTHR35526:SF3">
    <property type="entry name" value="ANTI-SIGMA-F FACTOR RSBW"/>
    <property type="match status" value="1"/>
</dbReference>
<dbReference type="GO" id="GO:0004674">
    <property type="term" value="F:protein serine/threonine kinase activity"/>
    <property type="evidence" value="ECO:0007669"/>
    <property type="project" value="UniProtKB-KW"/>
</dbReference>